<sequence length="351" mass="38550">MKTILLIDGDDAARQSTAELLVLAGYAVSTAGNGKTGVEQARTARPDLVLCAIDLDLLDGYGVLYSFRQNARLAGTPFIFLTARAARADVRRGMELGADDYLTKPFVNSELLGAIAGRLARFQHLHPDEEAPAASSAPAEFVASQRSNLLTLVADRKPHPVPRRQIVYAEGDEPARLYFVQAGRVKIVKTTASGKELITGFYQAGEFFGYKALLEGTVYHDAAVAVEDSTLFYIPADDFAQLLRNPEVSQQLVRLLAGRKREREDQLLDMAYNSLRRRVANALLGFYDHARPDEAAGALIQLSRDDLAAVVGIAPESLSRTLSEFRHDGLLEVTPKGIKLLQPDKLRRTDW</sequence>
<dbReference type="SMART" id="SM00100">
    <property type="entry name" value="cNMP"/>
    <property type="match status" value="1"/>
</dbReference>
<dbReference type="PROSITE" id="PS51063">
    <property type="entry name" value="HTH_CRP_2"/>
    <property type="match status" value="1"/>
</dbReference>
<organism evidence="10 11">
    <name type="scientific">Hymenobacter nivis</name>
    <dbReference type="NCBI Taxonomy" id="1850093"/>
    <lineage>
        <taxon>Bacteria</taxon>
        <taxon>Pseudomonadati</taxon>
        <taxon>Bacteroidota</taxon>
        <taxon>Cytophagia</taxon>
        <taxon>Cytophagales</taxon>
        <taxon>Hymenobacteraceae</taxon>
        <taxon>Hymenobacter</taxon>
    </lineage>
</organism>
<dbReference type="Gene3D" id="2.60.120.10">
    <property type="entry name" value="Jelly Rolls"/>
    <property type="match status" value="1"/>
</dbReference>
<dbReference type="SUPFAM" id="SSF46785">
    <property type="entry name" value="Winged helix' DNA-binding domain"/>
    <property type="match status" value="1"/>
</dbReference>
<accession>A0A502HBZ1</accession>
<dbReference type="InterPro" id="IPR001789">
    <property type="entry name" value="Sig_transdc_resp-reg_receiver"/>
</dbReference>
<evidence type="ECO:0000313" key="10">
    <source>
        <dbReference type="EMBL" id="TPG72289.1"/>
    </source>
</evidence>
<dbReference type="Gene3D" id="3.40.50.2300">
    <property type="match status" value="1"/>
</dbReference>
<dbReference type="GO" id="GO:0003700">
    <property type="term" value="F:DNA-binding transcription factor activity"/>
    <property type="evidence" value="ECO:0007669"/>
    <property type="project" value="InterPro"/>
</dbReference>
<dbReference type="InterPro" id="IPR039420">
    <property type="entry name" value="WalR-like"/>
</dbReference>
<keyword evidence="11" id="KW-1185">Reference proteome</keyword>
<dbReference type="InterPro" id="IPR011006">
    <property type="entry name" value="CheY-like_superfamily"/>
</dbReference>
<dbReference type="SUPFAM" id="SSF51206">
    <property type="entry name" value="cAMP-binding domain-like"/>
    <property type="match status" value="1"/>
</dbReference>
<dbReference type="SMART" id="SM00448">
    <property type="entry name" value="REC"/>
    <property type="match status" value="1"/>
</dbReference>
<protein>
    <submittedName>
        <fullName evidence="10">Response regulator</fullName>
    </submittedName>
</protein>
<evidence type="ECO:0000256" key="2">
    <source>
        <dbReference type="ARBA" id="ARBA00023012"/>
    </source>
</evidence>
<evidence type="ECO:0000256" key="6">
    <source>
        <dbReference type="PROSITE-ProRule" id="PRU00169"/>
    </source>
</evidence>
<feature type="domain" description="HTH crp-type" evidence="9">
    <location>
        <begin position="273"/>
        <end position="344"/>
    </location>
</feature>
<dbReference type="GO" id="GO:0000976">
    <property type="term" value="F:transcription cis-regulatory region binding"/>
    <property type="evidence" value="ECO:0007669"/>
    <property type="project" value="TreeGrafter"/>
</dbReference>
<dbReference type="OrthoDB" id="9789181at2"/>
<feature type="domain" description="Response regulatory" evidence="8">
    <location>
        <begin position="3"/>
        <end position="119"/>
    </location>
</feature>
<dbReference type="PANTHER" id="PTHR48111">
    <property type="entry name" value="REGULATOR OF RPOS"/>
    <property type="match status" value="1"/>
</dbReference>
<dbReference type="InterPro" id="IPR000595">
    <property type="entry name" value="cNMP-bd_dom"/>
</dbReference>
<feature type="domain" description="Cyclic nucleotide-binding" evidence="7">
    <location>
        <begin position="140"/>
        <end position="243"/>
    </location>
</feature>
<dbReference type="PROSITE" id="PS50110">
    <property type="entry name" value="RESPONSE_REGULATORY"/>
    <property type="match status" value="1"/>
</dbReference>
<dbReference type="Pfam" id="PF13545">
    <property type="entry name" value="HTH_Crp_2"/>
    <property type="match status" value="1"/>
</dbReference>
<dbReference type="Pfam" id="PF00072">
    <property type="entry name" value="Response_reg"/>
    <property type="match status" value="1"/>
</dbReference>
<comment type="caution">
    <text evidence="6">Lacks conserved residue(s) required for the propagation of feature annotation.</text>
</comment>
<dbReference type="InterPro" id="IPR018335">
    <property type="entry name" value="Tscrpt_reg_HTH_Crp-type_CS"/>
</dbReference>
<name>A0A502HBZ1_9BACT</name>
<dbReference type="PROSITE" id="PS50042">
    <property type="entry name" value="CNMP_BINDING_3"/>
    <property type="match status" value="1"/>
</dbReference>
<dbReference type="Gene3D" id="1.10.10.10">
    <property type="entry name" value="Winged helix-like DNA-binding domain superfamily/Winged helix DNA-binding domain"/>
    <property type="match status" value="1"/>
</dbReference>
<dbReference type="CDD" id="cd00038">
    <property type="entry name" value="CAP_ED"/>
    <property type="match status" value="1"/>
</dbReference>
<keyword evidence="4" id="KW-0238">DNA-binding</keyword>
<keyword evidence="1" id="KW-0597">Phosphoprotein</keyword>
<evidence type="ECO:0000313" key="11">
    <source>
        <dbReference type="Proteomes" id="UP000317646"/>
    </source>
</evidence>
<dbReference type="RefSeq" id="WP_140465070.1">
    <property type="nucleotide sequence ID" value="NZ_RCYZ01000001.1"/>
</dbReference>
<evidence type="ECO:0000256" key="5">
    <source>
        <dbReference type="ARBA" id="ARBA00023163"/>
    </source>
</evidence>
<dbReference type="GO" id="GO:0032993">
    <property type="term" value="C:protein-DNA complex"/>
    <property type="evidence" value="ECO:0007669"/>
    <property type="project" value="TreeGrafter"/>
</dbReference>
<evidence type="ECO:0000256" key="1">
    <source>
        <dbReference type="ARBA" id="ARBA00022553"/>
    </source>
</evidence>
<proteinExistence type="predicted"/>
<dbReference type="EMBL" id="RCYZ01000001">
    <property type="protein sequence ID" value="TPG72289.1"/>
    <property type="molecule type" value="Genomic_DNA"/>
</dbReference>
<dbReference type="InterPro" id="IPR018490">
    <property type="entry name" value="cNMP-bd_dom_sf"/>
</dbReference>
<dbReference type="CDD" id="cd00156">
    <property type="entry name" value="REC"/>
    <property type="match status" value="1"/>
</dbReference>
<dbReference type="InterPro" id="IPR012318">
    <property type="entry name" value="HTH_CRP"/>
</dbReference>
<dbReference type="GO" id="GO:0000156">
    <property type="term" value="F:phosphorelay response regulator activity"/>
    <property type="evidence" value="ECO:0007669"/>
    <property type="project" value="TreeGrafter"/>
</dbReference>
<dbReference type="GO" id="GO:0005829">
    <property type="term" value="C:cytosol"/>
    <property type="evidence" value="ECO:0007669"/>
    <property type="project" value="TreeGrafter"/>
</dbReference>
<keyword evidence="5" id="KW-0804">Transcription</keyword>
<dbReference type="Pfam" id="PF00027">
    <property type="entry name" value="cNMP_binding"/>
    <property type="match status" value="1"/>
</dbReference>
<dbReference type="SMART" id="SM00419">
    <property type="entry name" value="HTH_CRP"/>
    <property type="match status" value="1"/>
</dbReference>
<keyword evidence="3" id="KW-0805">Transcription regulation</keyword>
<dbReference type="PROSITE" id="PS00042">
    <property type="entry name" value="HTH_CRP_1"/>
    <property type="match status" value="1"/>
</dbReference>
<dbReference type="InterPro" id="IPR014710">
    <property type="entry name" value="RmlC-like_jellyroll"/>
</dbReference>
<dbReference type="Proteomes" id="UP000317646">
    <property type="component" value="Unassembled WGS sequence"/>
</dbReference>
<comment type="caution">
    <text evidence="10">The sequence shown here is derived from an EMBL/GenBank/DDBJ whole genome shotgun (WGS) entry which is preliminary data.</text>
</comment>
<dbReference type="PANTHER" id="PTHR48111:SF1">
    <property type="entry name" value="TWO-COMPONENT RESPONSE REGULATOR ORR33"/>
    <property type="match status" value="1"/>
</dbReference>
<evidence type="ECO:0000259" key="7">
    <source>
        <dbReference type="PROSITE" id="PS50042"/>
    </source>
</evidence>
<evidence type="ECO:0000256" key="3">
    <source>
        <dbReference type="ARBA" id="ARBA00023015"/>
    </source>
</evidence>
<dbReference type="InterPro" id="IPR036390">
    <property type="entry name" value="WH_DNA-bd_sf"/>
</dbReference>
<evidence type="ECO:0000256" key="4">
    <source>
        <dbReference type="ARBA" id="ARBA00023125"/>
    </source>
</evidence>
<dbReference type="SUPFAM" id="SSF52172">
    <property type="entry name" value="CheY-like"/>
    <property type="match status" value="1"/>
</dbReference>
<reference evidence="10 11" key="1">
    <citation type="journal article" date="2019" name="Environ. Microbiol.">
        <title>Species interactions and distinct microbial communities in high Arctic permafrost affected cryosols are associated with the CH4 and CO2 gas fluxes.</title>
        <authorList>
            <person name="Altshuler I."/>
            <person name="Hamel J."/>
            <person name="Turney S."/>
            <person name="Magnuson E."/>
            <person name="Levesque R."/>
            <person name="Greer C."/>
            <person name="Whyte L.G."/>
        </authorList>
    </citation>
    <scope>NUCLEOTIDE SEQUENCE [LARGE SCALE GENOMIC DNA]</scope>
    <source>
        <strain evidence="10 11">S9.2P</strain>
    </source>
</reference>
<gene>
    <name evidence="10" type="ORF">EAH73_03405</name>
</gene>
<dbReference type="AlphaFoldDB" id="A0A502HBZ1"/>
<evidence type="ECO:0000259" key="8">
    <source>
        <dbReference type="PROSITE" id="PS50110"/>
    </source>
</evidence>
<keyword evidence="2" id="KW-0902">Two-component regulatory system</keyword>
<dbReference type="InterPro" id="IPR036388">
    <property type="entry name" value="WH-like_DNA-bd_sf"/>
</dbReference>
<evidence type="ECO:0000259" key="9">
    <source>
        <dbReference type="PROSITE" id="PS51063"/>
    </source>
</evidence>